<evidence type="ECO:0000256" key="9">
    <source>
        <dbReference type="PROSITE-ProRule" id="PRU00176"/>
    </source>
</evidence>
<dbReference type="Pfam" id="PF00076">
    <property type="entry name" value="RRM_1"/>
    <property type="match status" value="2"/>
</dbReference>
<feature type="compositionally biased region" description="Low complexity" evidence="10">
    <location>
        <begin position="966"/>
        <end position="977"/>
    </location>
</feature>
<keyword evidence="6" id="KW-0539">Nucleus</keyword>
<evidence type="ECO:0000256" key="10">
    <source>
        <dbReference type="SAM" id="MobiDB-lite"/>
    </source>
</evidence>
<evidence type="ECO:0000313" key="13">
    <source>
        <dbReference type="Proteomes" id="UP000807353"/>
    </source>
</evidence>
<keyword evidence="3" id="KW-0677">Repeat</keyword>
<keyword evidence="4 9" id="KW-0694">RNA-binding</keyword>
<name>A0A9P5YEQ5_9AGAR</name>
<comment type="function">
    <text evidence="7">Functions as a recycling factor of the spliceosome, a machinery that forms on each precursor-messenger RNA (pre-mRNA) and catalyzes the removal of introns. Chaperones the re-annealing of U4 and U6 snRNAs (small nuclear RNAs) released from previous rounds of splicing, an initial step in reforming the U4/U6-U5 tri-snRNP (small nuclear ribonucleoprotein) that can reassemble into another spliceosome complex; this step involves binding U6 and facilitating the unwinding of the U6 internal stem loop, followed by base-pairing of U6 to U4.</text>
</comment>
<organism evidence="12 13">
    <name type="scientific">Collybia nuda</name>
    <dbReference type="NCBI Taxonomy" id="64659"/>
    <lineage>
        <taxon>Eukaryota</taxon>
        <taxon>Fungi</taxon>
        <taxon>Dikarya</taxon>
        <taxon>Basidiomycota</taxon>
        <taxon>Agaricomycotina</taxon>
        <taxon>Agaricomycetes</taxon>
        <taxon>Agaricomycetidae</taxon>
        <taxon>Agaricales</taxon>
        <taxon>Tricholomatineae</taxon>
        <taxon>Clitocybaceae</taxon>
        <taxon>Collybia</taxon>
    </lineage>
</organism>
<evidence type="ECO:0000256" key="2">
    <source>
        <dbReference type="ARBA" id="ARBA00022664"/>
    </source>
</evidence>
<evidence type="ECO:0000256" key="4">
    <source>
        <dbReference type="ARBA" id="ARBA00022884"/>
    </source>
</evidence>
<evidence type="ECO:0000256" key="5">
    <source>
        <dbReference type="ARBA" id="ARBA00023187"/>
    </source>
</evidence>
<keyword evidence="13" id="KW-1185">Reference proteome</keyword>
<comment type="subcellular location">
    <subcellularLocation>
        <location evidence="1">Nucleus</location>
    </subcellularLocation>
</comment>
<evidence type="ECO:0000313" key="12">
    <source>
        <dbReference type="EMBL" id="KAF9468618.1"/>
    </source>
</evidence>
<dbReference type="GO" id="GO:0003723">
    <property type="term" value="F:RNA binding"/>
    <property type="evidence" value="ECO:0007669"/>
    <property type="project" value="UniProtKB-UniRule"/>
</dbReference>
<evidence type="ECO:0000256" key="6">
    <source>
        <dbReference type="ARBA" id="ARBA00023242"/>
    </source>
</evidence>
<dbReference type="GO" id="GO:0005688">
    <property type="term" value="C:U6 snRNP"/>
    <property type="evidence" value="ECO:0007669"/>
    <property type="project" value="UniProtKB-ARBA"/>
</dbReference>
<dbReference type="Proteomes" id="UP000807353">
    <property type="component" value="Unassembled WGS sequence"/>
</dbReference>
<dbReference type="InterPro" id="IPR012677">
    <property type="entry name" value="Nucleotide-bd_a/b_plait_sf"/>
</dbReference>
<keyword evidence="5" id="KW-0508">mRNA splicing</keyword>
<protein>
    <recommendedName>
        <fullName evidence="8">U4/U6 snRNA-associated-splicing factor PRP24</fullName>
    </recommendedName>
</protein>
<keyword evidence="2" id="KW-0507">mRNA processing</keyword>
<reference evidence="12" key="1">
    <citation type="submission" date="2020-11" db="EMBL/GenBank/DDBJ databases">
        <authorList>
            <consortium name="DOE Joint Genome Institute"/>
            <person name="Ahrendt S."/>
            <person name="Riley R."/>
            <person name="Andreopoulos W."/>
            <person name="Labutti K."/>
            <person name="Pangilinan J."/>
            <person name="Ruiz-Duenas F.J."/>
            <person name="Barrasa J.M."/>
            <person name="Sanchez-Garcia M."/>
            <person name="Camarero S."/>
            <person name="Miyauchi S."/>
            <person name="Serrano A."/>
            <person name="Linde D."/>
            <person name="Babiker R."/>
            <person name="Drula E."/>
            <person name="Ayuso-Fernandez I."/>
            <person name="Pacheco R."/>
            <person name="Padilla G."/>
            <person name="Ferreira P."/>
            <person name="Barriuso J."/>
            <person name="Kellner H."/>
            <person name="Castanera R."/>
            <person name="Alfaro M."/>
            <person name="Ramirez L."/>
            <person name="Pisabarro A.G."/>
            <person name="Kuo A."/>
            <person name="Tritt A."/>
            <person name="Lipzen A."/>
            <person name="He G."/>
            <person name="Yan M."/>
            <person name="Ng V."/>
            <person name="Cullen D."/>
            <person name="Martin F."/>
            <person name="Rosso M.-N."/>
            <person name="Henrissat B."/>
            <person name="Hibbett D."/>
            <person name="Martinez A.T."/>
            <person name="Grigoriev I.V."/>
        </authorList>
    </citation>
    <scope>NUCLEOTIDE SEQUENCE</scope>
    <source>
        <strain evidence="12">CBS 247.69</strain>
    </source>
</reference>
<dbReference type="GO" id="GO:0008380">
    <property type="term" value="P:RNA splicing"/>
    <property type="evidence" value="ECO:0007669"/>
    <property type="project" value="UniProtKB-KW"/>
</dbReference>
<dbReference type="CDD" id="cd12297">
    <property type="entry name" value="RRM2_Prp24"/>
    <property type="match status" value="1"/>
</dbReference>
<dbReference type="PROSITE" id="PS50102">
    <property type="entry name" value="RRM"/>
    <property type="match status" value="2"/>
</dbReference>
<dbReference type="SMART" id="SM00360">
    <property type="entry name" value="RRM"/>
    <property type="match status" value="3"/>
</dbReference>
<dbReference type="InterPro" id="IPR034398">
    <property type="entry name" value="Prp24_RRM2"/>
</dbReference>
<dbReference type="PANTHER" id="PTHR48027">
    <property type="entry name" value="HETEROGENEOUS NUCLEAR RIBONUCLEOPROTEIN 87F-RELATED"/>
    <property type="match status" value="1"/>
</dbReference>
<comment type="caution">
    <text evidence="12">The sequence shown here is derived from an EMBL/GenBank/DDBJ whole genome shotgun (WGS) entry which is preliminary data.</text>
</comment>
<feature type="region of interest" description="Disordered" evidence="10">
    <location>
        <begin position="558"/>
        <end position="586"/>
    </location>
</feature>
<dbReference type="Gene3D" id="1.25.40.10">
    <property type="entry name" value="Tetratricopeptide repeat domain"/>
    <property type="match status" value="2"/>
</dbReference>
<dbReference type="OrthoDB" id="360390at2759"/>
<evidence type="ECO:0000259" key="11">
    <source>
        <dbReference type="PROSITE" id="PS50102"/>
    </source>
</evidence>
<dbReference type="InterPro" id="IPR035979">
    <property type="entry name" value="RBD_domain_sf"/>
</dbReference>
<evidence type="ECO:0000256" key="1">
    <source>
        <dbReference type="ARBA" id="ARBA00004123"/>
    </source>
</evidence>
<feature type="compositionally biased region" description="Basic and acidic residues" evidence="10">
    <location>
        <begin position="978"/>
        <end position="987"/>
    </location>
</feature>
<sequence length="987" mass="110961">MQEVQALDALTQVLGELAEQPHNLALYAQHIRIARSIEGMEQSALETMVQFLAAPEEVWLALLSAKEASVDVDTPGGVKELLELYARAETDYLSISILQKHIQFIIDRHAHFTHGEAKPSEFEDMFTTSWTRDAILDVVNKGIGHLRQSHILWDMQRDWELEVLEAAPPADKPALVDLVDTLYLTRLKQPHSNIEETSQSYSSFTTKYKLPQDYEVLMIGASKIRSQGSKSYDRRESLEFALEKSETPLEVFARYIAAERRARSPDSFVLNTIYERAIAEAAKRTFHGEVDAEGVLVALWIGYCDSLRTNNAGVEVEHSALQRAIRSIPNSGEVAHGEARNELNTLQTPREAILHHKVLRSDVGQIVPVILARAGYEKRRMEVDSEDQDILPTLIVVLETGLELVQQASPPGDPKLRLEKYLANIYLRLAQMPDQAIGLWKTATRHHKNSYLVWLAYTDLLIKLEHYEQARKIFTEIHTKNLDWPEAIWEAWAAFEHMHGSVEEVDTCFDKIEKAAYQVHARRAKEAEKVSYQAMQMAQAVHDPLSGTQVPDVGFAGAPMDIDPPRGQKRGAEDETSAPEAHKKAKTENSTIFVADLPGGCGKVREVKITELPNALVATVEFFERDSIPPALTKDKKRVRDQEVAVHLAWKSTLYVTNFPESADDVFIRDLFGKYGTIFDVRWPSKKYKNSRRFCYIQFTSPDSAQRALELHGRQLEPDQPMNVFISNPEHKKERTDQDANEREIYVAGLSRFTTKDDLETLFKTYGVVKEVRMAVDKDNKSKGFAFVEFEEEKEALAALEANNHELKKRRIGVTLADSRVRARNRNVVPDTGLSRLADVRNRSVRIRNLPVAAQEGLLQQTLEKIALVKRVEVFVEICEAVVELESAAEVGKLLLRTEPIVFCSNTLQISEDGRDGALKRQGAPPPKTGGLFVPRATVSKPRAGLGHTRKRLVQPPGAQTVSVAPGESSGSKSSPKGQDDFRKMLG</sequence>
<dbReference type="GO" id="GO:0006397">
    <property type="term" value="P:mRNA processing"/>
    <property type="evidence" value="ECO:0007669"/>
    <property type="project" value="UniProtKB-KW"/>
</dbReference>
<dbReference type="InterPro" id="IPR052462">
    <property type="entry name" value="SLIRP/GR-RBP-like"/>
</dbReference>
<dbReference type="FunFam" id="3.30.70.330:FF:000365">
    <property type="entry name" value="U4/U6 snRNA-associated-splicing factor PRP24"/>
    <property type="match status" value="1"/>
</dbReference>
<dbReference type="InterPro" id="IPR011990">
    <property type="entry name" value="TPR-like_helical_dom_sf"/>
</dbReference>
<evidence type="ECO:0000256" key="8">
    <source>
        <dbReference type="ARBA" id="ARBA00093627"/>
    </source>
</evidence>
<dbReference type="Gene3D" id="3.30.70.330">
    <property type="match status" value="2"/>
</dbReference>
<feature type="compositionally biased region" description="Basic and acidic residues" evidence="10">
    <location>
        <begin position="563"/>
        <end position="573"/>
    </location>
</feature>
<feature type="domain" description="RRM" evidence="11">
    <location>
        <begin position="652"/>
        <end position="729"/>
    </location>
</feature>
<feature type="region of interest" description="Disordered" evidence="10">
    <location>
        <begin position="914"/>
        <end position="987"/>
    </location>
</feature>
<dbReference type="CDD" id="cd00590">
    <property type="entry name" value="RRM_SF"/>
    <property type="match status" value="1"/>
</dbReference>
<evidence type="ECO:0000256" key="7">
    <source>
        <dbReference type="ARBA" id="ARBA00093374"/>
    </source>
</evidence>
<accession>A0A9P5YEQ5</accession>
<dbReference type="InterPro" id="IPR000504">
    <property type="entry name" value="RRM_dom"/>
</dbReference>
<dbReference type="EMBL" id="MU150232">
    <property type="protein sequence ID" value="KAF9468618.1"/>
    <property type="molecule type" value="Genomic_DNA"/>
</dbReference>
<gene>
    <name evidence="12" type="ORF">BDZ94DRAFT_1279703</name>
</gene>
<feature type="domain" description="RRM" evidence="11">
    <location>
        <begin position="743"/>
        <end position="819"/>
    </location>
</feature>
<evidence type="ECO:0000256" key="3">
    <source>
        <dbReference type="ARBA" id="ARBA00022737"/>
    </source>
</evidence>
<dbReference type="SUPFAM" id="SSF54928">
    <property type="entry name" value="RNA-binding domain, RBD"/>
    <property type="match status" value="2"/>
</dbReference>
<dbReference type="AlphaFoldDB" id="A0A9P5YEQ5"/>
<dbReference type="SUPFAM" id="SSF48452">
    <property type="entry name" value="TPR-like"/>
    <property type="match status" value="1"/>
</dbReference>
<proteinExistence type="predicted"/>